<proteinExistence type="predicted"/>
<dbReference type="Pfam" id="PF12796">
    <property type="entry name" value="Ank_2"/>
    <property type="match status" value="2"/>
</dbReference>
<sequence>MKPKSRTMNRINAFLTKKKSKKSKEENLHILKLAVHDHRVQQACSIIDDLSSNTFRKRNFSEANDIFLKAMLNNLEPVVLSMLDKGFPPNINLPIFEIQMSNDIKVDLPSYFILAVALGMDNVIKVMIKKAYINQSWNGLTALHIACCKGDEKLINLLIDYGADASQPIPVEQYLNLGRLKSLEARIITQKKSVLSGTYMEEQLGTNNYIPQNSSLIKPNVKAPFLFPIDFAAATGNIKIAGLIINKVDINGIRRSRYCLMMQQQYNMSMVLLKYGATFPQVNIWNDTPLHIASRQGNLRLVIVYSYLFNVNTPGQNGWYPLHEAIVRNHRDVCQYLLKRGASTELTNYEGLTPKQLAEKWGISSSDIESCLDQTVEFVVENEISEKEILAKVNRYLSNLAIMNSSRIRQTKKKSQILLPKVFQKEQSAHK</sequence>
<keyword evidence="2 3" id="KW-0040">ANK repeat</keyword>
<dbReference type="PANTHER" id="PTHR24198">
    <property type="entry name" value="ANKYRIN REPEAT AND PROTEIN KINASE DOMAIN-CONTAINING PROTEIN"/>
    <property type="match status" value="1"/>
</dbReference>
<feature type="repeat" description="ANK" evidence="3">
    <location>
        <begin position="138"/>
        <end position="166"/>
    </location>
</feature>
<dbReference type="EMBL" id="MCFH01000034">
    <property type="protein sequence ID" value="ORX46698.1"/>
    <property type="molecule type" value="Genomic_DNA"/>
</dbReference>
<dbReference type="PANTHER" id="PTHR24198:SF165">
    <property type="entry name" value="ANKYRIN REPEAT-CONTAINING PROTEIN-RELATED"/>
    <property type="match status" value="1"/>
</dbReference>
<name>A0A1Y1V5Z2_9FUNG</name>
<comment type="caution">
    <text evidence="4">The sequence shown here is derived from an EMBL/GenBank/DDBJ whole genome shotgun (WGS) entry which is preliminary data.</text>
</comment>
<dbReference type="InterPro" id="IPR036770">
    <property type="entry name" value="Ankyrin_rpt-contain_sf"/>
</dbReference>
<accession>A0A1Y1V5Z2</accession>
<reference evidence="4 5" key="1">
    <citation type="submission" date="2016-08" db="EMBL/GenBank/DDBJ databases">
        <title>Genomes of anaerobic fungi encode conserved fungal cellulosomes for biomass hydrolysis.</title>
        <authorList>
            <consortium name="DOE Joint Genome Institute"/>
            <person name="Haitjema C.H."/>
            <person name="Gilmore S.P."/>
            <person name="Henske J.K."/>
            <person name="Solomon K.V."/>
            <person name="De Groot R."/>
            <person name="Kuo A."/>
            <person name="Mondo S.J."/>
            <person name="Salamov A.A."/>
            <person name="Labutti K."/>
            <person name="Zhao Z."/>
            <person name="Chiniquy J."/>
            <person name="Barry K."/>
            <person name="Brewer H.M."/>
            <person name="Purvine S.O."/>
            <person name="Wright A.T."/>
            <person name="Boxma B."/>
            <person name="Van Alen T."/>
            <person name="Hackstein J.H."/>
            <person name="Baker S.E."/>
            <person name="Grigoriev I.V."/>
            <person name="O'Malley M.A."/>
        </authorList>
    </citation>
    <scope>NUCLEOTIDE SEQUENCE [LARGE SCALE GENOMIC DNA]</scope>
    <source>
        <strain evidence="5">finn</strain>
    </source>
</reference>
<reference evidence="4 5" key="2">
    <citation type="submission" date="2016-08" db="EMBL/GenBank/DDBJ databases">
        <title>Pervasive Adenine N6-methylation of Active Genes in Fungi.</title>
        <authorList>
            <consortium name="DOE Joint Genome Institute"/>
            <person name="Mondo S.J."/>
            <person name="Dannebaum R.O."/>
            <person name="Kuo R.C."/>
            <person name="Labutti K."/>
            <person name="Haridas S."/>
            <person name="Kuo A."/>
            <person name="Salamov A."/>
            <person name="Ahrendt S.R."/>
            <person name="Lipzen A."/>
            <person name="Sullivan W."/>
            <person name="Andreopoulos W.B."/>
            <person name="Clum A."/>
            <person name="Lindquist E."/>
            <person name="Daum C."/>
            <person name="Ramamoorthy G.K."/>
            <person name="Gryganskyi A."/>
            <person name="Culley D."/>
            <person name="Magnuson J.K."/>
            <person name="James T.Y."/>
            <person name="O'Malley M.A."/>
            <person name="Stajich J.E."/>
            <person name="Spatafora J.W."/>
            <person name="Visel A."/>
            <person name="Grigoriev I.V."/>
        </authorList>
    </citation>
    <scope>NUCLEOTIDE SEQUENCE [LARGE SCALE GENOMIC DNA]</scope>
    <source>
        <strain evidence="5">finn</strain>
    </source>
</reference>
<dbReference type="InterPro" id="IPR002110">
    <property type="entry name" value="Ankyrin_rpt"/>
</dbReference>
<gene>
    <name evidence="4" type="ORF">BCR36DRAFT_372165</name>
</gene>
<dbReference type="OrthoDB" id="194358at2759"/>
<keyword evidence="1" id="KW-0677">Repeat</keyword>
<dbReference type="SUPFAM" id="SSF48403">
    <property type="entry name" value="Ankyrin repeat"/>
    <property type="match status" value="1"/>
</dbReference>
<keyword evidence="5" id="KW-1185">Reference proteome</keyword>
<evidence type="ECO:0000256" key="2">
    <source>
        <dbReference type="ARBA" id="ARBA00023043"/>
    </source>
</evidence>
<dbReference type="Gene3D" id="1.25.40.20">
    <property type="entry name" value="Ankyrin repeat-containing domain"/>
    <property type="match status" value="2"/>
</dbReference>
<dbReference type="PROSITE" id="PS50297">
    <property type="entry name" value="ANK_REP_REGION"/>
    <property type="match status" value="2"/>
</dbReference>
<evidence type="ECO:0000313" key="5">
    <source>
        <dbReference type="Proteomes" id="UP000193719"/>
    </source>
</evidence>
<dbReference type="AlphaFoldDB" id="A0A1Y1V5Z2"/>
<dbReference type="PROSITE" id="PS50088">
    <property type="entry name" value="ANK_REPEAT"/>
    <property type="match status" value="2"/>
</dbReference>
<dbReference type="Proteomes" id="UP000193719">
    <property type="component" value="Unassembled WGS sequence"/>
</dbReference>
<feature type="repeat" description="ANK" evidence="3">
    <location>
        <begin position="317"/>
        <end position="349"/>
    </location>
</feature>
<organism evidence="4 5">
    <name type="scientific">Piromyces finnis</name>
    <dbReference type="NCBI Taxonomy" id="1754191"/>
    <lineage>
        <taxon>Eukaryota</taxon>
        <taxon>Fungi</taxon>
        <taxon>Fungi incertae sedis</taxon>
        <taxon>Chytridiomycota</taxon>
        <taxon>Chytridiomycota incertae sedis</taxon>
        <taxon>Neocallimastigomycetes</taxon>
        <taxon>Neocallimastigales</taxon>
        <taxon>Neocallimastigaceae</taxon>
        <taxon>Piromyces</taxon>
    </lineage>
</organism>
<protein>
    <submittedName>
        <fullName evidence="4">Ankyrin</fullName>
    </submittedName>
</protein>
<dbReference type="STRING" id="1754191.A0A1Y1V5Z2"/>
<evidence type="ECO:0000313" key="4">
    <source>
        <dbReference type="EMBL" id="ORX46698.1"/>
    </source>
</evidence>
<evidence type="ECO:0000256" key="1">
    <source>
        <dbReference type="ARBA" id="ARBA00022737"/>
    </source>
</evidence>
<evidence type="ECO:0000256" key="3">
    <source>
        <dbReference type="PROSITE-ProRule" id="PRU00023"/>
    </source>
</evidence>
<dbReference type="SMART" id="SM00248">
    <property type="entry name" value="ANK"/>
    <property type="match status" value="4"/>
</dbReference>